<evidence type="ECO:0000256" key="1">
    <source>
        <dbReference type="SAM" id="Phobius"/>
    </source>
</evidence>
<organism evidence="2">
    <name type="scientific">Arion vulgaris</name>
    <dbReference type="NCBI Taxonomy" id="1028688"/>
    <lineage>
        <taxon>Eukaryota</taxon>
        <taxon>Metazoa</taxon>
        <taxon>Spiralia</taxon>
        <taxon>Lophotrochozoa</taxon>
        <taxon>Mollusca</taxon>
        <taxon>Gastropoda</taxon>
        <taxon>Heterobranchia</taxon>
        <taxon>Euthyneura</taxon>
        <taxon>Panpulmonata</taxon>
        <taxon>Eupulmonata</taxon>
        <taxon>Stylommatophora</taxon>
        <taxon>Helicina</taxon>
        <taxon>Arionoidea</taxon>
        <taxon>Arionidae</taxon>
        <taxon>Arion</taxon>
    </lineage>
</organism>
<dbReference type="EMBL" id="HACG01040045">
    <property type="protein sequence ID" value="CEK86910.1"/>
    <property type="molecule type" value="Transcribed_RNA"/>
</dbReference>
<feature type="non-terminal residue" evidence="2">
    <location>
        <position position="1"/>
    </location>
</feature>
<dbReference type="AlphaFoldDB" id="A0A0B7B471"/>
<sequence length="57" mass="6625">LSWVPVWFLSTGLRLQLLSYYITSYLYLRNAYINMKTTAYLTTLKDACAKALYHLTG</sequence>
<keyword evidence="1" id="KW-0812">Transmembrane</keyword>
<reference evidence="2" key="1">
    <citation type="submission" date="2014-12" db="EMBL/GenBank/DDBJ databases">
        <title>Insight into the proteome of Arion vulgaris.</title>
        <authorList>
            <person name="Aradska J."/>
            <person name="Bulat T."/>
            <person name="Smidak R."/>
            <person name="Sarate P."/>
            <person name="Gangsoo J."/>
            <person name="Sialana F."/>
            <person name="Bilban M."/>
            <person name="Lubec G."/>
        </authorList>
    </citation>
    <scope>NUCLEOTIDE SEQUENCE</scope>
    <source>
        <tissue evidence="2">Skin</tissue>
    </source>
</reference>
<accession>A0A0B7B471</accession>
<gene>
    <name evidence="2" type="primary">ORF156275</name>
</gene>
<keyword evidence="1" id="KW-0472">Membrane</keyword>
<keyword evidence="1" id="KW-1133">Transmembrane helix</keyword>
<protein>
    <submittedName>
        <fullName evidence="2">Uncharacterized protein</fullName>
    </submittedName>
</protein>
<evidence type="ECO:0000313" key="2">
    <source>
        <dbReference type="EMBL" id="CEK86910.1"/>
    </source>
</evidence>
<feature type="transmembrane region" description="Helical" evidence="1">
    <location>
        <begin position="6"/>
        <end position="28"/>
    </location>
</feature>
<proteinExistence type="predicted"/>
<name>A0A0B7B471_9EUPU</name>